<feature type="coiled-coil region" evidence="10">
    <location>
        <begin position="190"/>
        <end position="217"/>
    </location>
</feature>
<dbReference type="InterPro" id="IPR026243">
    <property type="entry name" value="HAUS1"/>
</dbReference>
<evidence type="ECO:0000256" key="1">
    <source>
        <dbReference type="ARBA" id="ARBA00004186"/>
    </source>
</evidence>
<dbReference type="EMBL" id="MU865925">
    <property type="protein sequence ID" value="KAK4452079.1"/>
    <property type="molecule type" value="Genomic_DNA"/>
</dbReference>
<comment type="similarity">
    <text evidence="2">Belongs to the HAUS1 family.</text>
</comment>
<dbReference type="GO" id="GO:0005874">
    <property type="term" value="C:microtubule"/>
    <property type="evidence" value="ECO:0007669"/>
    <property type="project" value="UniProtKB-KW"/>
</dbReference>
<dbReference type="GO" id="GO:0005819">
    <property type="term" value="C:spindle"/>
    <property type="evidence" value="ECO:0007669"/>
    <property type="project" value="UniProtKB-SubCell"/>
</dbReference>
<keyword evidence="8" id="KW-0206">Cytoskeleton</keyword>
<name>A0AAV9GW08_9PEZI</name>
<evidence type="ECO:0000256" key="8">
    <source>
        <dbReference type="ARBA" id="ARBA00023212"/>
    </source>
</evidence>
<dbReference type="GO" id="GO:0051225">
    <property type="term" value="P:spindle assembly"/>
    <property type="evidence" value="ECO:0007669"/>
    <property type="project" value="InterPro"/>
</dbReference>
<reference evidence="11" key="1">
    <citation type="journal article" date="2023" name="Mol. Phylogenet. Evol.">
        <title>Genome-scale phylogeny and comparative genomics of the fungal order Sordariales.</title>
        <authorList>
            <person name="Hensen N."/>
            <person name="Bonometti L."/>
            <person name="Westerberg I."/>
            <person name="Brannstrom I.O."/>
            <person name="Guillou S."/>
            <person name="Cros-Aarteil S."/>
            <person name="Calhoun S."/>
            <person name="Haridas S."/>
            <person name="Kuo A."/>
            <person name="Mondo S."/>
            <person name="Pangilinan J."/>
            <person name="Riley R."/>
            <person name="LaButti K."/>
            <person name="Andreopoulos B."/>
            <person name="Lipzen A."/>
            <person name="Chen C."/>
            <person name="Yan M."/>
            <person name="Daum C."/>
            <person name="Ng V."/>
            <person name="Clum A."/>
            <person name="Steindorff A."/>
            <person name="Ohm R.A."/>
            <person name="Martin F."/>
            <person name="Silar P."/>
            <person name="Natvig D.O."/>
            <person name="Lalanne C."/>
            <person name="Gautier V."/>
            <person name="Ament-Velasquez S.L."/>
            <person name="Kruys A."/>
            <person name="Hutchinson M.I."/>
            <person name="Powell A.J."/>
            <person name="Barry K."/>
            <person name="Miller A.N."/>
            <person name="Grigoriev I.V."/>
            <person name="Debuchy R."/>
            <person name="Gladieux P."/>
            <person name="Hiltunen Thoren M."/>
            <person name="Johannesson H."/>
        </authorList>
    </citation>
    <scope>NUCLEOTIDE SEQUENCE</scope>
    <source>
        <strain evidence="11">PSN243</strain>
    </source>
</reference>
<evidence type="ECO:0000256" key="6">
    <source>
        <dbReference type="ARBA" id="ARBA00022776"/>
    </source>
</evidence>
<evidence type="ECO:0000313" key="12">
    <source>
        <dbReference type="Proteomes" id="UP001321760"/>
    </source>
</evidence>
<reference evidence="11" key="2">
    <citation type="submission" date="2023-05" db="EMBL/GenBank/DDBJ databases">
        <authorList>
            <consortium name="Lawrence Berkeley National Laboratory"/>
            <person name="Steindorff A."/>
            <person name="Hensen N."/>
            <person name="Bonometti L."/>
            <person name="Westerberg I."/>
            <person name="Brannstrom I.O."/>
            <person name="Guillou S."/>
            <person name="Cros-Aarteil S."/>
            <person name="Calhoun S."/>
            <person name="Haridas S."/>
            <person name="Kuo A."/>
            <person name="Mondo S."/>
            <person name="Pangilinan J."/>
            <person name="Riley R."/>
            <person name="Labutti K."/>
            <person name="Andreopoulos B."/>
            <person name="Lipzen A."/>
            <person name="Chen C."/>
            <person name="Yanf M."/>
            <person name="Daum C."/>
            <person name="Ng V."/>
            <person name="Clum A."/>
            <person name="Ohm R."/>
            <person name="Martin F."/>
            <person name="Silar P."/>
            <person name="Natvig D."/>
            <person name="Lalanne C."/>
            <person name="Gautier V."/>
            <person name="Ament-Velasquez S.L."/>
            <person name="Kruys A."/>
            <person name="Hutchinson M.I."/>
            <person name="Powell A.J."/>
            <person name="Barry K."/>
            <person name="Miller A.N."/>
            <person name="Grigoriev I.V."/>
            <person name="Debuchy R."/>
            <person name="Gladieux P."/>
            <person name="Thoren M.H."/>
            <person name="Johannesson H."/>
        </authorList>
    </citation>
    <scope>NUCLEOTIDE SEQUENCE</scope>
    <source>
        <strain evidence="11">PSN243</strain>
    </source>
</reference>
<evidence type="ECO:0000256" key="10">
    <source>
        <dbReference type="SAM" id="Coils"/>
    </source>
</evidence>
<dbReference type="GO" id="GO:0005829">
    <property type="term" value="C:cytosol"/>
    <property type="evidence" value="ECO:0007669"/>
    <property type="project" value="TreeGrafter"/>
</dbReference>
<dbReference type="AlphaFoldDB" id="A0AAV9GW08"/>
<comment type="caution">
    <text evidence="11">The sequence shown here is derived from an EMBL/GenBank/DDBJ whole genome shotgun (WGS) entry which is preliminary data.</text>
</comment>
<evidence type="ECO:0000256" key="7">
    <source>
        <dbReference type="ARBA" id="ARBA00023054"/>
    </source>
</evidence>
<evidence type="ECO:0000256" key="5">
    <source>
        <dbReference type="ARBA" id="ARBA00022701"/>
    </source>
</evidence>
<keyword evidence="12" id="KW-1185">Reference proteome</keyword>
<keyword evidence="6" id="KW-0498">Mitosis</keyword>
<evidence type="ECO:0000313" key="11">
    <source>
        <dbReference type="EMBL" id="KAK4452079.1"/>
    </source>
</evidence>
<dbReference type="Pfam" id="PF25762">
    <property type="entry name" value="HAUS1"/>
    <property type="match status" value="1"/>
</dbReference>
<protein>
    <recommendedName>
        <fullName evidence="13">HAUS augmin-like complex subunit 1</fullName>
    </recommendedName>
</protein>
<keyword evidence="3" id="KW-0963">Cytoplasm</keyword>
<accession>A0AAV9GW08</accession>
<evidence type="ECO:0000256" key="2">
    <source>
        <dbReference type="ARBA" id="ARBA00005479"/>
    </source>
</evidence>
<evidence type="ECO:0008006" key="13">
    <source>
        <dbReference type="Google" id="ProtNLM"/>
    </source>
</evidence>
<dbReference type="PANTHER" id="PTHR31570:SF1">
    <property type="entry name" value="HAUS AUGMIN-LIKE COMPLEX SUBUNIT 1"/>
    <property type="match status" value="1"/>
</dbReference>
<comment type="subcellular location">
    <subcellularLocation>
        <location evidence="1">Cytoplasm</location>
        <location evidence="1">Cytoskeleton</location>
        <location evidence="1">Spindle</location>
    </subcellularLocation>
</comment>
<dbReference type="GO" id="GO:0070652">
    <property type="term" value="C:HAUS complex"/>
    <property type="evidence" value="ECO:0007669"/>
    <property type="project" value="InterPro"/>
</dbReference>
<organism evidence="11 12">
    <name type="scientific">Podospora aff. communis PSN243</name>
    <dbReference type="NCBI Taxonomy" id="3040156"/>
    <lineage>
        <taxon>Eukaryota</taxon>
        <taxon>Fungi</taxon>
        <taxon>Dikarya</taxon>
        <taxon>Ascomycota</taxon>
        <taxon>Pezizomycotina</taxon>
        <taxon>Sordariomycetes</taxon>
        <taxon>Sordariomycetidae</taxon>
        <taxon>Sordariales</taxon>
        <taxon>Podosporaceae</taxon>
        <taxon>Podospora</taxon>
    </lineage>
</organism>
<dbReference type="Proteomes" id="UP001321760">
    <property type="component" value="Unassembled WGS sequence"/>
</dbReference>
<proteinExistence type="inferred from homology"/>
<keyword evidence="5" id="KW-0493">Microtubule</keyword>
<evidence type="ECO:0000256" key="9">
    <source>
        <dbReference type="ARBA" id="ARBA00023306"/>
    </source>
</evidence>
<keyword evidence="4" id="KW-0132">Cell division</keyword>
<gene>
    <name evidence="11" type="ORF">QBC34DRAFT_39479</name>
</gene>
<keyword evidence="9" id="KW-0131">Cell cycle</keyword>
<sequence length="307" mass="34021">MSHLLPNQAIFSPSVARLAASTAKDWNYVDSWLSTLFHPRSPPSFERNPDTLRALLALALANETANEERALLSRLESTSLASLKASSEPDAETDPLATAQSAIITSLSSNLSREGTTALNTMATLATEVGIAYPTPSDIAQRMASLPATLASLEQMEERVQILSRYIDSEASKMKALVRDLKQDEGYRPAAGLAKENLEAQRKIKAMSARLPELKERVSSLARSVGMPNPTIEQVRKEEEAYLECLAQKNALDAEVRSFQGLPHDTEQARQELESLRSELRHITERRDAVFEGLVERETPRKPTRRQ</sequence>
<evidence type="ECO:0000256" key="3">
    <source>
        <dbReference type="ARBA" id="ARBA00022490"/>
    </source>
</evidence>
<dbReference type="PANTHER" id="PTHR31570">
    <property type="entry name" value="HAUS AUGMIN-LIKE COMPLEX SUBUNIT 1"/>
    <property type="match status" value="1"/>
</dbReference>
<evidence type="ECO:0000256" key="4">
    <source>
        <dbReference type="ARBA" id="ARBA00022618"/>
    </source>
</evidence>
<keyword evidence="7 10" id="KW-0175">Coiled coil</keyword>
<dbReference type="GO" id="GO:0051301">
    <property type="term" value="P:cell division"/>
    <property type="evidence" value="ECO:0007669"/>
    <property type="project" value="UniProtKB-KW"/>
</dbReference>